<evidence type="ECO:0000313" key="2">
    <source>
        <dbReference type="EMBL" id="KAB4458378.1"/>
    </source>
</evidence>
<evidence type="ECO:0000259" key="1">
    <source>
        <dbReference type="Pfam" id="PF04230"/>
    </source>
</evidence>
<sequence>MNILLINQPLNNRGDEAAHKALVRTLSKDYSDSHIEVLFIDANPDSVEQFEISATNIEYINLLPRYDSHSISYRIYRRFILDNTMKLLKSRLLQKKSWKCCVNPKIMLIKKKMKQADIIINSPGGICMGGFQYWPHIALLSIAKSLHKPIVYYGRSFGPFPTETKDNIIFKEISLDLLNYFKFISIRDSKTEQLADSLGVEYVKTVDTAFLEVPRVNIPIEIRKSIGDGEYMVFVPNLLIWHYAYRNIPKQQILKFYLEMIQCIVELYPSLKIVMLPQTFNYKTELMDDINLFKELSQKTSSENIIVISDQYSSDIQQTIISSAKFVVGARYHSVVFAINNNVPFVALSYEHKIAGLLNTLDKTDRMIDITGLSDVNFDYDSFYLSFKKMIVNLSRDENTATRARNIAYDCFCKMLKII</sequence>
<dbReference type="InterPro" id="IPR007345">
    <property type="entry name" value="Polysacch_pyruvyl_Trfase"/>
</dbReference>
<comment type="caution">
    <text evidence="2">The sequence shown here is derived from an EMBL/GenBank/DDBJ whole genome shotgun (WGS) entry which is preliminary data.</text>
</comment>
<reference evidence="2 3" key="1">
    <citation type="journal article" date="2019" name="Nat. Med.">
        <title>A library of human gut bacterial isolates paired with longitudinal multiomics data enables mechanistic microbiome research.</title>
        <authorList>
            <person name="Poyet M."/>
            <person name="Groussin M."/>
            <person name="Gibbons S.M."/>
            <person name="Avila-Pacheco J."/>
            <person name="Jiang X."/>
            <person name="Kearney S.M."/>
            <person name="Perrotta A.R."/>
            <person name="Berdy B."/>
            <person name="Zhao S."/>
            <person name="Lieberman T.D."/>
            <person name="Swanson P.K."/>
            <person name="Smith M."/>
            <person name="Roesemann S."/>
            <person name="Alexander J.E."/>
            <person name="Rich S.A."/>
            <person name="Livny J."/>
            <person name="Vlamakis H."/>
            <person name="Clish C."/>
            <person name="Bullock K."/>
            <person name="Deik A."/>
            <person name="Scott J."/>
            <person name="Pierce K.A."/>
            <person name="Xavier R.J."/>
            <person name="Alm E.J."/>
        </authorList>
    </citation>
    <scope>NUCLEOTIDE SEQUENCE [LARGE SCALE GENOMIC DNA]</scope>
    <source>
        <strain evidence="2 3">BIOML-A160</strain>
    </source>
</reference>
<dbReference type="PANTHER" id="PTHR36836">
    <property type="entry name" value="COLANIC ACID BIOSYNTHESIS PROTEIN WCAK"/>
    <property type="match status" value="1"/>
</dbReference>
<proteinExistence type="predicted"/>
<dbReference type="PANTHER" id="PTHR36836:SF1">
    <property type="entry name" value="COLANIC ACID BIOSYNTHESIS PROTEIN WCAK"/>
    <property type="match status" value="1"/>
</dbReference>
<feature type="domain" description="Polysaccharide pyruvyl transferase" evidence="1">
    <location>
        <begin position="12"/>
        <end position="352"/>
    </location>
</feature>
<dbReference type="Proteomes" id="UP000436825">
    <property type="component" value="Unassembled WGS sequence"/>
</dbReference>
<gene>
    <name evidence="2" type="ORF">GAN75_04810</name>
</gene>
<dbReference type="RefSeq" id="WP_211478821.1">
    <property type="nucleotide sequence ID" value="NZ_CP072224.1"/>
</dbReference>
<dbReference type="Pfam" id="PF04230">
    <property type="entry name" value="PS_pyruv_trans"/>
    <property type="match status" value="1"/>
</dbReference>
<accession>A0A7J5K2P2</accession>
<dbReference type="EMBL" id="WCRW01000002">
    <property type="protein sequence ID" value="KAB4458378.1"/>
    <property type="molecule type" value="Genomic_DNA"/>
</dbReference>
<evidence type="ECO:0000313" key="3">
    <source>
        <dbReference type="Proteomes" id="UP000436825"/>
    </source>
</evidence>
<organism evidence="2 3">
    <name type="scientific">Bacteroides thetaiotaomicron</name>
    <dbReference type="NCBI Taxonomy" id="818"/>
    <lineage>
        <taxon>Bacteria</taxon>
        <taxon>Pseudomonadati</taxon>
        <taxon>Bacteroidota</taxon>
        <taxon>Bacteroidia</taxon>
        <taxon>Bacteroidales</taxon>
        <taxon>Bacteroidaceae</taxon>
        <taxon>Bacteroides</taxon>
    </lineage>
</organism>
<dbReference type="AlphaFoldDB" id="A0A7J5K2P2"/>
<protein>
    <recommendedName>
        <fullName evidence="1">Polysaccharide pyruvyl transferase domain-containing protein</fullName>
    </recommendedName>
</protein>
<name>A0A7J5K2P2_BACT4</name>